<dbReference type="Gene3D" id="3.40.50.10350">
    <property type="entry name" value="Glycerate kinase, domain 1"/>
    <property type="match status" value="1"/>
</dbReference>
<dbReference type="PIRSF" id="PIRSF006078">
    <property type="entry name" value="GlxK"/>
    <property type="match status" value="1"/>
</dbReference>
<keyword evidence="7" id="KW-1185">Reference proteome</keyword>
<keyword evidence="2 4" id="KW-0808">Transferase</keyword>
<reference evidence="7 8" key="1">
    <citation type="submission" date="2018-11" db="EMBL/GenBank/DDBJ databases">
        <title>Characterization of surface water Dickeya isolates.</title>
        <authorList>
            <person name="Van Gijsegem F."/>
            <person name="Pedron J."/>
        </authorList>
    </citation>
    <scope>NUCLEOTIDE SEQUENCE [LARGE SCALE GENOMIC DNA]</scope>
    <source>
        <strain evidence="5 8">FVG1-MFV-O17</strain>
        <strain evidence="6 7">FVG10-MFV-A16</strain>
    </source>
</reference>
<dbReference type="SUPFAM" id="SSF110738">
    <property type="entry name" value="Glycerate kinase I"/>
    <property type="match status" value="1"/>
</dbReference>
<proteinExistence type="inferred from homology"/>
<evidence type="ECO:0000256" key="1">
    <source>
        <dbReference type="ARBA" id="ARBA00006284"/>
    </source>
</evidence>
<evidence type="ECO:0000313" key="8">
    <source>
        <dbReference type="Proteomes" id="UP000276061"/>
    </source>
</evidence>
<dbReference type="InterPro" id="IPR004381">
    <property type="entry name" value="Glycerate_kinase"/>
</dbReference>
<gene>
    <name evidence="5" type="ORF">EF878_13985</name>
    <name evidence="6" type="ORF">EFS38_11345</name>
</gene>
<dbReference type="AlphaFoldDB" id="A0A3N0FWW0"/>
<dbReference type="GO" id="GO:0008887">
    <property type="term" value="F:glycerate kinase activity"/>
    <property type="evidence" value="ECO:0007669"/>
    <property type="project" value="UniProtKB-UniRule"/>
</dbReference>
<accession>A0A3N0FWW0</accession>
<dbReference type="Pfam" id="PF02595">
    <property type="entry name" value="Gly_kinase"/>
    <property type="match status" value="1"/>
</dbReference>
<dbReference type="EC" id="2.7.1.-" evidence="5"/>
<dbReference type="RefSeq" id="WP_033569243.1">
    <property type="nucleotide sequence ID" value="NZ_JBPWOM010000022.1"/>
</dbReference>
<comment type="similarity">
    <text evidence="1 4">Belongs to the glycerate kinase type-1 family.</text>
</comment>
<dbReference type="PANTHER" id="PTHR21599:SF7">
    <property type="entry name" value="GLYCERATE 2-KINASE"/>
    <property type="match status" value="1"/>
</dbReference>
<dbReference type="NCBIfam" id="TIGR00045">
    <property type="entry name" value="glycerate kinase"/>
    <property type="match status" value="1"/>
</dbReference>
<evidence type="ECO:0000313" key="7">
    <source>
        <dbReference type="Proteomes" id="UP000271870"/>
    </source>
</evidence>
<keyword evidence="3 4" id="KW-0418">Kinase</keyword>
<dbReference type="InterPro" id="IPR018197">
    <property type="entry name" value="Glycerate_kinase_RE-like"/>
</dbReference>
<sequence>MKIVIAPDSYKESLSAQEVATQIEAGFREVFPDASYVKLPVADGGEGTVEAMVAATRGKIVKVNVTGPLGDDIDAFFGLSGDEKTAFIEMAAASGLERVPPHQRNPLLTTSYGTGELIRCALDHGVRHCIIGIGGSATNDGGAGMMQALGAQLLDAANKPIGFGGAELARLTRIDICSLDPRIRQCRFEVACDVTNPLTGKQGASAIFGPQKGATRAMVEQLDQALQHYASVIRHDLDIDVEQVPGAGAAGGMGAALLAFCGAELRRGIEIVTEALGLDELVRDASLVITGEGRIDSQTIHGKVPIGVASVAKRYNKPVIGIAGSLTADVGVVHDHGLDAVFSVLYNICSLEEALDNAANNVRMTARNIAATIKLSQAMS</sequence>
<dbReference type="Proteomes" id="UP000271870">
    <property type="component" value="Unassembled WGS sequence"/>
</dbReference>
<dbReference type="GO" id="GO:0031388">
    <property type="term" value="P:organic acid phosphorylation"/>
    <property type="evidence" value="ECO:0007669"/>
    <property type="project" value="UniProtKB-UniRule"/>
</dbReference>
<dbReference type="PANTHER" id="PTHR21599">
    <property type="entry name" value="GLYCERATE KINASE"/>
    <property type="match status" value="1"/>
</dbReference>
<name>A0A3N0FWW0_9GAMM</name>
<dbReference type="EMBL" id="RJLR01000025">
    <property type="protein sequence ID" value="RNM04532.1"/>
    <property type="molecule type" value="Genomic_DNA"/>
</dbReference>
<evidence type="ECO:0000313" key="6">
    <source>
        <dbReference type="EMBL" id="RNM23062.1"/>
    </source>
</evidence>
<evidence type="ECO:0000256" key="4">
    <source>
        <dbReference type="PIRNR" id="PIRNR006078"/>
    </source>
</evidence>
<dbReference type="Proteomes" id="UP000276061">
    <property type="component" value="Unassembled WGS sequence"/>
</dbReference>
<evidence type="ECO:0000313" key="5">
    <source>
        <dbReference type="EMBL" id="RNM04532.1"/>
    </source>
</evidence>
<dbReference type="InterPro" id="IPR036129">
    <property type="entry name" value="Glycerate_kinase_sf"/>
</dbReference>
<dbReference type="EMBL" id="RJLS01000011">
    <property type="protein sequence ID" value="RNM23062.1"/>
    <property type="molecule type" value="Genomic_DNA"/>
</dbReference>
<organism evidence="5 8">
    <name type="scientific">Dickeya undicola</name>
    <dbReference type="NCBI Taxonomy" id="1577887"/>
    <lineage>
        <taxon>Bacteria</taxon>
        <taxon>Pseudomonadati</taxon>
        <taxon>Pseudomonadota</taxon>
        <taxon>Gammaproteobacteria</taxon>
        <taxon>Enterobacterales</taxon>
        <taxon>Pectobacteriaceae</taxon>
        <taxon>Dickeya</taxon>
    </lineage>
</organism>
<protein>
    <submittedName>
        <fullName evidence="5">Glycerate kinase</fullName>
        <ecNumber evidence="5">2.7.1.-</ecNumber>
    </submittedName>
</protein>
<evidence type="ECO:0000256" key="2">
    <source>
        <dbReference type="ARBA" id="ARBA00022679"/>
    </source>
</evidence>
<dbReference type="OrthoDB" id="9774290at2"/>
<comment type="caution">
    <text evidence="5">The sequence shown here is derived from an EMBL/GenBank/DDBJ whole genome shotgun (WGS) entry which is preliminary data.</text>
</comment>
<dbReference type="InterPro" id="IPR018193">
    <property type="entry name" value="Glyc_kinase_flavodox-like_fold"/>
</dbReference>
<evidence type="ECO:0000256" key="3">
    <source>
        <dbReference type="ARBA" id="ARBA00022777"/>
    </source>
</evidence>
<dbReference type="Gene3D" id="3.90.1510.10">
    <property type="entry name" value="Glycerate kinase, domain 2"/>
    <property type="match status" value="1"/>
</dbReference>